<comment type="caution">
    <text evidence="1">The sequence shown here is derived from an EMBL/GenBank/DDBJ whole genome shotgun (WGS) entry which is preliminary data.</text>
</comment>
<gene>
    <name evidence="1" type="ORF">FDENT_12904</name>
</gene>
<name>A0A8H5T851_9HYPO</name>
<dbReference type="AlphaFoldDB" id="A0A8H5T851"/>
<organism evidence="1 2">
    <name type="scientific">Fusarium denticulatum</name>
    <dbReference type="NCBI Taxonomy" id="48507"/>
    <lineage>
        <taxon>Eukaryota</taxon>
        <taxon>Fungi</taxon>
        <taxon>Dikarya</taxon>
        <taxon>Ascomycota</taxon>
        <taxon>Pezizomycotina</taxon>
        <taxon>Sordariomycetes</taxon>
        <taxon>Hypocreomycetidae</taxon>
        <taxon>Hypocreales</taxon>
        <taxon>Nectriaceae</taxon>
        <taxon>Fusarium</taxon>
        <taxon>Fusarium fujikuroi species complex</taxon>
    </lineage>
</organism>
<accession>A0A8H5T851</accession>
<sequence length="117" mass="13778">MDFRTSEAYMFNKHSPDMPPKVGEEMLVLLVTGAFQHTQDSLQEAIKHQLNKDMFDNVNSEPKWIDLTHERRFILVSVYGVKTLRQECTGIVDTVLTRCREEFFRSLTYQHSPDKRK</sequence>
<evidence type="ECO:0000313" key="2">
    <source>
        <dbReference type="Proteomes" id="UP000562682"/>
    </source>
</evidence>
<evidence type="ECO:0000313" key="1">
    <source>
        <dbReference type="EMBL" id="KAF5664380.1"/>
    </source>
</evidence>
<proteinExistence type="predicted"/>
<reference evidence="1 2" key="1">
    <citation type="submission" date="2020-05" db="EMBL/GenBank/DDBJ databases">
        <title>Identification and distribution of gene clusters putatively required for synthesis of sphingolipid metabolism inhibitors in phylogenetically diverse species of the filamentous fungus Fusarium.</title>
        <authorList>
            <person name="Kim H.-S."/>
            <person name="Busman M."/>
            <person name="Brown D.W."/>
            <person name="Divon H."/>
            <person name="Uhlig S."/>
            <person name="Proctor R.H."/>
        </authorList>
    </citation>
    <scope>NUCLEOTIDE SEQUENCE [LARGE SCALE GENOMIC DNA]</scope>
    <source>
        <strain evidence="1 2">NRRL 25311</strain>
    </source>
</reference>
<dbReference type="Proteomes" id="UP000562682">
    <property type="component" value="Unassembled WGS sequence"/>
</dbReference>
<dbReference type="EMBL" id="JAAOAK010000467">
    <property type="protein sequence ID" value="KAF5664380.1"/>
    <property type="molecule type" value="Genomic_DNA"/>
</dbReference>
<protein>
    <submittedName>
        <fullName evidence="1">Uncharacterized protein</fullName>
    </submittedName>
</protein>
<keyword evidence="2" id="KW-1185">Reference proteome</keyword>